<feature type="transmembrane region" description="Helical" evidence="1">
    <location>
        <begin position="100"/>
        <end position="121"/>
    </location>
</feature>
<sequence length="182" mass="20158">MAPVQIDILITDFGDSDEGDYPPVVKVAMGKVGMGKNQDRERGIVFRLVFLMNLFGIGFVVIGVVTYGMNAVRYLLTLDHNLKGHLNEGTPFRTLEPQVMSAWFGLAWESLALALAAYNCLKAIRSVYGLSYVENHRLGYVMKAFIALFLGAVWHVILVTCSSVRFQLLPFVLSASCPPVKQ</sequence>
<protein>
    <submittedName>
        <fullName evidence="2">Uncharacterized protein</fullName>
    </submittedName>
</protein>
<dbReference type="Proteomes" id="UP000198287">
    <property type="component" value="Unassembled WGS sequence"/>
</dbReference>
<proteinExistence type="predicted"/>
<reference evidence="2 3" key="1">
    <citation type="submission" date="2015-12" db="EMBL/GenBank/DDBJ databases">
        <title>The genome of Folsomia candida.</title>
        <authorList>
            <person name="Faddeeva A."/>
            <person name="Derks M.F."/>
            <person name="Anvar Y."/>
            <person name="Smit S."/>
            <person name="Van Straalen N."/>
            <person name="Roelofs D."/>
        </authorList>
    </citation>
    <scope>NUCLEOTIDE SEQUENCE [LARGE SCALE GENOMIC DNA]</scope>
    <source>
        <strain evidence="2 3">VU population</strain>
        <tissue evidence="2">Whole body</tissue>
    </source>
</reference>
<evidence type="ECO:0000313" key="3">
    <source>
        <dbReference type="Proteomes" id="UP000198287"/>
    </source>
</evidence>
<dbReference type="EMBL" id="LNIX01000020">
    <property type="protein sequence ID" value="OXA44039.1"/>
    <property type="molecule type" value="Genomic_DNA"/>
</dbReference>
<evidence type="ECO:0000256" key="1">
    <source>
        <dbReference type="SAM" id="Phobius"/>
    </source>
</evidence>
<keyword evidence="1" id="KW-0812">Transmembrane</keyword>
<comment type="caution">
    <text evidence="2">The sequence shown here is derived from an EMBL/GenBank/DDBJ whole genome shotgun (WGS) entry which is preliminary data.</text>
</comment>
<keyword evidence="3" id="KW-1185">Reference proteome</keyword>
<keyword evidence="1" id="KW-1133">Transmembrane helix</keyword>
<keyword evidence="1" id="KW-0472">Membrane</keyword>
<accession>A0A226DFT2</accession>
<dbReference type="AlphaFoldDB" id="A0A226DFT2"/>
<organism evidence="2 3">
    <name type="scientific">Folsomia candida</name>
    <name type="common">Springtail</name>
    <dbReference type="NCBI Taxonomy" id="158441"/>
    <lineage>
        <taxon>Eukaryota</taxon>
        <taxon>Metazoa</taxon>
        <taxon>Ecdysozoa</taxon>
        <taxon>Arthropoda</taxon>
        <taxon>Hexapoda</taxon>
        <taxon>Collembola</taxon>
        <taxon>Entomobryomorpha</taxon>
        <taxon>Isotomoidea</taxon>
        <taxon>Isotomidae</taxon>
        <taxon>Proisotominae</taxon>
        <taxon>Folsomia</taxon>
    </lineage>
</organism>
<name>A0A226DFT2_FOLCA</name>
<evidence type="ECO:0000313" key="2">
    <source>
        <dbReference type="EMBL" id="OXA44039.1"/>
    </source>
</evidence>
<feature type="transmembrane region" description="Helical" evidence="1">
    <location>
        <begin position="141"/>
        <end position="166"/>
    </location>
</feature>
<feature type="transmembrane region" description="Helical" evidence="1">
    <location>
        <begin position="44"/>
        <end position="69"/>
    </location>
</feature>
<gene>
    <name evidence="2" type="ORF">Fcan01_21295</name>
</gene>